<evidence type="ECO:0000256" key="3">
    <source>
        <dbReference type="SAM" id="MobiDB-lite"/>
    </source>
</evidence>
<dbReference type="Pfam" id="PF12624">
    <property type="entry name" value="VPS13_N"/>
    <property type="match status" value="1"/>
</dbReference>
<reference evidence="6 7" key="1">
    <citation type="submission" date="2012-05" db="EMBL/GenBank/DDBJ databases">
        <title>Recombination and specialization in a pathogen metapopulation.</title>
        <authorList>
            <person name="Gardiner A."/>
            <person name="Kemen E."/>
            <person name="Schultz-Larsen T."/>
            <person name="MacLean D."/>
            <person name="Van Oosterhout C."/>
            <person name="Jones J.D.G."/>
        </authorList>
    </citation>
    <scope>NUCLEOTIDE SEQUENCE [LARGE SCALE GENOMIC DNA]</scope>
    <source>
        <strain evidence="6 7">Ac Nc2</strain>
    </source>
</reference>
<dbReference type="EMBL" id="CAIX01000206">
    <property type="protein sequence ID" value="CCI48143.1"/>
    <property type="molecule type" value="Genomic_DNA"/>
</dbReference>
<name>A0A024GP66_9STRA</name>
<dbReference type="PANTHER" id="PTHR16166:SF93">
    <property type="entry name" value="INTERMEMBRANE LIPID TRANSFER PROTEIN VPS13"/>
    <property type="match status" value="1"/>
</dbReference>
<proteinExistence type="inferred from homology"/>
<feature type="region of interest" description="Disordered" evidence="3">
    <location>
        <begin position="2467"/>
        <end position="2496"/>
    </location>
</feature>
<evidence type="ECO:0000313" key="7">
    <source>
        <dbReference type="Proteomes" id="UP000053237"/>
    </source>
</evidence>
<dbReference type="Pfam" id="PF25037">
    <property type="entry name" value="VPS13_C"/>
    <property type="match status" value="1"/>
</dbReference>
<evidence type="ECO:0000256" key="1">
    <source>
        <dbReference type="ARBA" id="ARBA00006545"/>
    </source>
</evidence>
<feature type="compositionally biased region" description="Polar residues" evidence="3">
    <location>
        <begin position="2467"/>
        <end position="2481"/>
    </location>
</feature>
<evidence type="ECO:0000256" key="2">
    <source>
        <dbReference type="ARBA" id="ARBA00022448"/>
    </source>
</evidence>
<evidence type="ECO:0000313" key="6">
    <source>
        <dbReference type="EMBL" id="CCI48143.1"/>
    </source>
</evidence>
<accession>A0A024GP66</accession>
<organism evidence="6 7">
    <name type="scientific">Albugo candida</name>
    <dbReference type="NCBI Taxonomy" id="65357"/>
    <lineage>
        <taxon>Eukaryota</taxon>
        <taxon>Sar</taxon>
        <taxon>Stramenopiles</taxon>
        <taxon>Oomycota</taxon>
        <taxon>Peronosporomycetes</taxon>
        <taxon>Albuginales</taxon>
        <taxon>Albuginaceae</taxon>
        <taxon>Albugo</taxon>
    </lineage>
</organism>
<keyword evidence="7" id="KW-1185">Reference proteome</keyword>
<comment type="similarity">
    <text evidence="1">Belongs to the VPS13 family.</text>
</comment>
<feature type="compositionally biased region" description="Basic and acidic residues" evidence="3">
    <location>
        <begin position="1765"/>
        <end position="1774"/>
    </location>
</feature>
<dbReference type="GO" id="GO:0045053">
    <property type="term" value="P:protein retention in Golgi apparatus"/>
    <property type="evidence" value="ECO:0007669"/>
    <property type="project" value="TreeGrafter"/>
</dbReference>
<sequence>MFEKLIEAVLAEYVSEWIEGIDVDNMKIGIFSGKVEFHDLKLNVRALDKLQFPMQIIQASVGSLKIKVPWKRLRERAVKIVMEDIFILAEPSHGGESSSLEKQQEISEKYEARRRWAKQQEIRVREILEKTKNDGTTALLNTNGGTHNNTADATANWGFRDKIMHNVIDNVSLELRNIHFRFEDINAAISSGAMAFGCVVESVVVQTTNANGHVTFVDRAQSHTPFLHKCLEVKSGAIYCINGMSVPELLATRNAKLISPMSTSDHYHGHHIFHPIHLTIKLTINHDETTYFTIPRFQFSTEIGSIRASLSPSQCNDLVCLVNFVSAHEIFLKRIHIRRKRPQGGAKGHAKLWWQYAFFGAGIFYSLPSHSKSTIGLDLGNASVLGTTHRKCTWKLFIKLWFARKQYIALQKKVFRAAMGKSVPETIMCIRNQLLDLEDELDVETIVFFRLCSREEFRLEDSRQNSGKKISNWRSKWKGHGKTDSSKESVDIDFDYRSQMDLNERIAIYITVADHMIRASTKHPSMIAKREDLLFTMDALVSSMTLSLVSVLDQKTPTLANNTREFIRLEFSELVIAHLQRRDAYRVTFNIHRSQIIEYIPRTETIQEVPLKNTSRVVQPLMYALPAEDDKDEAKTLFKLAIESSQSKLILSFSMRPIRMIYNMNVIRRLESYFSAHVKQAVPILKENASEVLTLSSSWMKNTIIKAQPAQHESLARTVSDKSTVRRLEFSVNLSRIEVLVLSNMVSPIVEMCFYDLHIYNKDIPDNFVFSIKTVQMFFMSSLHTAMSPSKFTIHKEENENDLWSVTNRLLSIDKRSRSVVLKKTKFLLELAVIRQLHRSLKYFVTCTLPPIFLALSREQYYQILQASNSWKDSSQSCESHSNSTSESSLKKERAISSGIGAQHKQPNATKTACETAEENICIKVVIPDIYVVLEGVFLAHNAKIVNLLFQIQHINLEIKGASLPTSVHLRFEHFLICKQVVTEAIQTSQVAKRSKHKPSLVRAFMENLQDMKYEDHPGGTKQESSDSSQEITSVLIEMEQASILVNSTLSPIKIMLRVNRVIGHWDHMLVFDFFQSYLCQSDCANDIPIIRNTDTNSLTKRKPLDYLLGKIILNIDIAECLLNLQPAGDTLQKLSFRLSVCDIHGMITRDSVDCMIAEFNIDNSLILESYHHVIDKHNQVLDIARPESSTTCAAIDHETYTLIQVDKTVAKMQYHAPAHPIDNISDLRNHINMSASNLRVHYIHGHICTLFDHLHEQVVIFDNATTSHPSPRTSNIDNNNVQVGISIHQIEIDIPRGALSSAFERKRKPEKLQIDVAHAHLSSERNCRMANKQQYRLELSDIDILSYVPVLNRPHTDAVASFDEAIDTTREITQPSVQANRLLKLPKICSSFSSDQEEHVNNQVLSELQQTCKDVFQLQIRVATSPSELDSMHHNEDSLVEHNSNIEQHEADPIVICLDDAQIQLFVCLVEENFSVVSLLPSHISTTDDFLTHNVEIVFGDFCFRLLEPYSSHLGDVSNIDGRRRVISEFDFADVKLKLHGYSTLRQEYQLTCSNSQIWLLASFTDDVGADGLEKMLTKTRCSQDDEEMAFLLCADIFVAKSESENIFDALSLTLNTGVPNPSECSSSLEIKTHISAVAITPMFLSFITALLPVLNQTEFLFREIIPTSPINFSMTTGIMHILLSRHIKSQAGTFPIRHSSEIIANQIDQREESDNDSEEEEDQALHLIVSGCFIVRFCTSATSCSNVQIFGRKVSMEISRQWPPHERNDDLGHLSSSKQEDTSDESLPDTARFLCQDITLDVDVTNQPGPAPLFKVSVALTNVNVIVCHLDLLMLVLAANIFKTKYLKQHTSLDRQLTHTSSPALSFIIAIDNASFSYVCDIGEYFIPMVRCYISKINMVLECIHQDAEIFTHSSPGIEKGDAMGSAGTIKSSKETLAATSIKLFLYFTDSLEGFHELEEEEGMSIWGFNSVLGAWEPIMEPWMFSLALHISINDPYEKPELKPQAGKITVSINFDGSELHPLNINFSPFLLDTMCKILKKIQQFKQSAEHLASTQKIEDTHIPTASVISSGFYFENDCGIPITFFLGNGNSQEGYLGRSRVLSYERESRHSSFAKEVLLPGKKVPLKVPTAMHPTKTRDHAFTFSLGEDESWLPMTNVNVQSVGSYVCTLRPTQVKTMTSPENTDCSLVKLSVKPIQVLLEISTTLGYRNIIVSSTARVYNDTDSPLSFGVIVDRTNPVLDIGVIEPHGFRGIPVTLFTSTSDAIRLVTRPYSASNQDTGKHRWSNEIFLSSKSKMVLESSITSPLMLSDFTCQCQRILDGTKPLHQSQSCKANGFYLKYITQTFPALSPGSDNHFTSIRLQAPVSFENKCPVAIYVVVFVYKKLKASTGQDRGCFHLVSSEKVWPQRKLNLTYSSLTEETFCSISITGDSWSKLFLLSTELDHPNTSSAFTAAANFLSSPLSRLQNTTNEKQQPSGLSTRASAPTTATIPTSHSKQTLCTVQDFCMRAATLNVIQPIRSPGSNTTQKVIIQPRFVIRNETVALPLQFEPCDINRMKSPQAAVGVAVKSMYNLAASTFGMQNRITSKPKTVEDTDHHQNIKFCDTPRLEFLHAKLNAFKNPQRSTRDVGMEKRMSISGWTREMEAHNAASLKDDLNSDQEASNTHSSAYYVSSTNLLNVGMENSLRASQFSNSQVNMEAALGGFSKSLRVLDEMNQQWKDLTVRLEQVDTWGMTNVTFYERYIFANHTDHELLCCSSQGIRSGRQDIPSFFSLADTPNQAACTGTLIPCHSCTPFHWNSSAIPTDFCVRLLKLSEANGLTSLDSSPETWRWSGQFSLHDIGEAAIKLTSLNSNKVHVIRVEVRAEDSGQVSVLLTSEESDQYPLYRIINSVNDVTLYIQQKFAGGAGELSPASEDGRRTICEYNRGVRQTLASGDSLCFGWDEAYFLHPLERKILLSFSAIPVSDLQLEIAIDHPNQTHSFTLPPRGPNERSTFVYVYWYLNGVTKTIHIHNTHLENEQLTGKQIARLFPLASHLLHAKEQDSKTSAASSMLSSLSHLTIQLQIPHTTLSFISSKAEEVLLATIEKLSVNFTRHFDDNDQLEIKMALIQLDNQLENAVLPVLLTPSPTDTPTSYYTQTSHQAHSNNPIDASSLSRTSLKVEKEAPFFHFSLLKLSYGEEVDYIKYLALMFQPIQIQADDYLLLSLAAIVTETIEVLHRNFPSLSSASSLPTTASAREAEVLLQQKQNRRMYIESMQLHPIKLQITFQQNNLADAISAGTVATTVLENRAAAIVVLPVLFLILRANLVNIDAASLHLNALHIDHSFSSLRFMISTIKRHYSFQALLQMYAFIGSADILGNPIGLVTNLGTGVRDFFYEPAVGMVKSPQDFLVGLSRGTASLVKNSIYGTFNAASLFTGTLSSGIASLSMDRNYISERNTRLRREVATHVGTGLLYGTKQLGHGIFDGVSGVLTAPVLGAYSNGLGGFVEGLGKGLIGVAVKPTAGILDLASRTTAGITATATVFDKKARSTRIRLPRMMHRSDQRLRIYSIEEAFVASILQRLLHTKRSGFETEEIYRAHVLLPMNRMFVVTTLYCLYIEWNTGNLLTGLTLSGGLTFRLVWKHQVDTLDRAEFNAKGVQVVFQSSSGAKPASSTTVNTGPTKILIPFRSEDRLYADRLIKCVTNVAVGRVQS</sequence>
<dbReference type="PANTHER" id="PTHR16166">
    <property type="entry name" value="VACUOLAR PROTEIN SORTING-ASSOCIATED PROTEIN VPS13"/>
    <property type="match status" value="1"/>
</dbReference>
<dbReference type="OrthoDB" id="428159at2759"/>
<dbReference type="InterPro" id="IPR026854">
    <property type="entry name" value="VPS13_N"/>
</dbReference>
<evidence type="ECO:0000259" key="5">
    <source>
        <dbReference type="Pfam" id="PF25037"/>
    </source>
</evidence>
<dbReference type="InterPro" id="IPR026847">
    <property type="entry name" value="VPS13"/>
</dbReference>
<protein>
    <submittedName>
        <fullName evidence="6">Uncharacterized protein</fullName>
    </submittedName>
</protein>
<keyword evidence="2" id="KW-0813">Transport</keyword>
<feature type="domain" description="Intermembrane lipid transfer protein VPS13-like C-terminal" evidence="5">
    <location>
        <begin position="3535"/>
        <end position="3649"/>
    </location>
</feature>
<feature type="region of interest" description="Disordered" evidence="3">
    <location>
        <begin position="1764"/>
        <end position="1789"/>
    </location>
</feature>
<dbReference type="InParanoid" id="A0A024GP66"/>
<gene>
    <name evidence="6" type="ORF">BN9_092050</name>
</gene>
<feature type="compositionally biased region" description="Low complexity" evidence="3">
    <location>
        <begin position="2482"/>
        <end position="2496"/>
    </location>
</feature>
<comment type="caution">
    <text evidence="6">The sequence shown here is derived from an EMBL/GenBank/DDBJ whole genome shotgun (WGS) entry which is preliminary data.</text>
</comment>
<dbReference type="InterPro" id="IPR056748">
    <property type="entry name" value="VPS13-like_C"/>
</dbReference>
<dbReference type="GO" id="GO:0006623">
    <property type="term" value="P:protein targeting to vacuole"/>
    <property type="evidence" value="ECO:0007669"/>
    <property type="project" value="TreeGrafter"/>
</dbReference>
<dbReference type="Proteomes" id="UP000053237">
    <property type="component" value="Unassembled WGS sequence"/>
</dbReference>
<feature type="domain" description="Chorein N-terminal" evidence="4">
    <location>
        <begin position="1"/>
        <end position="695"/>
    </location>
</feature>
<evidence type="ECO:0000259" key="4">
    <source>
        <dbReference type="Pfam" id="PF12624"/>
    </source>
</evidence>